<dbReference type="Proteomes" id="UP000078558">
    <property type="component" value="Chromosome I"/>
</dbReference>
<sequence length="549" mass="60448">MAAFASLAQRPIMSEQELKLHVPAPARAGIEREIARGTATRVRLHALYFDTPDRELARARVAIRLRKEGRQWVQTLKTPGGHALSRIELNHERPGPVLDLSVYADTPVAAVLASLQGELAVRYETDISRLLRRVRTRHGTVEIAYDTGWLRAGDLALPVSEVEFELVSGKLDAVFDLGRRWQHKFGLVLDLRSKSHRGDALANTAQTLGAIDPEASGATKQRAKEIARYWAPQGAGASPLHADMDASQALRAVTYECLEQVVANAVPLAEVDTAGVYCAGGAEHVHQLRVGMRRMRSAWKLFQGWTPGPSEALVQQARALFASFGESRDADVLQDTVLPTLERAGMPALKLPPSESTVDAGALAASRDFQGWVLDMLAWTLGLGHDAQPAVATSATANDNAAPGTVSAQVEIIPLSAPPVPTLTELLTGRLRKWHRRLVSEGERFLSLEAEPRHELRKRGKRLRYGLAFAEPLLNAQRLRPYRKQLSEVQDILGEMNDLYVAQEHFEVLSAGHTQAWFARGWIVARLDTLGVQAQSSFHTLGEIKPFWK</sequence>
<evidence type="ECO:0000313" key="5">
    <source>
        <dbReference type="Proteomes" id="UP000078558"/>
    </source>
</evidence>
<dbReference type="InterPro" id="IPR007899">
    <property type="entry name" value="CHAD_dom"/>
</dbReference>
<evidence type="ECO:0000313" key="4">
    <source>
        <dbReference type="EMBL" id="SOE51768.1"/>
    </source>
</evidence>
<dbReference type="Pfam" id="PF05235">
    <property type="entry name" value="CHAD"/>
    <property type="match status" value="1"/>
</dbReference>
<dbReference type="PROSITE" id="PS51708">
    <property type="entry name" value="CHAD"/>
    <property type="match status" value="1"/>
</dbReference>
<dbReference type="SUPFAM" id="SSF55154">
    <property type="entry name" value="CYTH-like phosphatases"/>
    <property type="match status" value="1"/>
</dbReference>
<keyword evidence="3" id="KW-0456">Lyase</keyword>
<evidence type="ECO:0000313" key="3">
    <source>
        <dbReference type="EMBL" id="SBT24052.1"/>
    </source>
</evidence>
<dbReference type="InterPro" id="IPR033469">
    <property type="entry name" value="CYTH-like_dom_sf"/>
</dbReference>
<dbReference type="GO" id="GO:0050355">
    <property type="term" value="F:inorganic triphosphate phosphatase activity"/>
    <property type="evidence" value="ECO:0007669"/>
    <property type="project" value="InterPro"/>
</dbReference>
<dbReference type="InterPro" id="IPR023577">
    <property type="entry name" value="CYTH_domain"/>
</dbReference>
<dbReference type="Gene3D" id="1.40.20.10">
    <property type="entry name" value="CHAD domain"/>
    <property type="match status" value="1"/>
</dbReference>
<gene>
    <name evidence="3" type="ORF">ODI_03471</name>
    <name evidence="4" type="ORF">ODI_R3673</name>
</gene>
<reference evidence="3 5" key="1">
    <citation type="submission" date="2016-06" db="EMBL/GenBank/DDBJ databases">
        <authorList>
            <person name="Kjaerup R.B."/>
            <person name="Dalgaard T.S."/>
            <person name="Juul-Madsen H.R."/>
        </authorList>
    </citation>
    <scope>NUCLEOTIDE SEQUENCE [LARGE SCALE GENOMIC DNA]</scope>
    <source>
        <strain evidence="3">Orrdi1</strain>
    </source>
</reference>
<dbReference type="Gene3D" id="2.40.320.10">
    <property type="entry name" value="Hypothetical Protein Pfu-838710-001"/>
    <property type="match status" value="1"/>
</dbReference>
<dbReference type="SMART" id="SM00880">
    <property type="entry name" value="CHAD"/>
    <property type="match status" value="1"/>
</dbReference>
<dbReference type="PANTHER" id="PTHR39569:SF1">
    <property type="entry name" value="INORGANIC TRIPHOSPHATASE"/>
    <property type="match status" value="1"/>
</dbReference>
<dbReference type="EC" id="4.6.1.1" evidence="3"/>
<evidence type="ECO:0000259" key="1">
    <source>
        <dbReference type="PROSITE" id="PS51707"/>
    </source>
</evidence>
<dbReference type="Pfam" id="PF01928">
    <property type="entry name" value="CYTH"/>
    <property type="match status" value="1"/>
</dbReference>
<dbReference type="KEGG" id="odi:ODI_R3673"/>
<evidence type="ECO:0000259" key="2">
    <source>
        <dbReference type="PROSITE" id="PS51708"/>
    </source>
</evidence>
<protein>
    <submittedName>
        <fullName evidence="3">Adenylate cyclase</fullName>
        <ecNumber evidence="3">4.6.1.1</ecNumber>
    </submittedName>
</protein>
<proteinExistence type="predicted"/>
<feature type="domain" description="CYTH" evidence="1">
    <location>
        <begin position="13"/>
        <end position="203"/>
    </location>
</feature>
<dbReference type="EMBL" id="LT907988">
    <property type="protein sequence ID" value="SOE51768.1"/>
    <property type="molecule type" value="Genomic_DNA"/>
</dbReference>
<dbReference type="STRING" id="1851544.ODI_03471"/>
<accession>A0A1C3JXP4</accession>
<name>A0A1C3JXP4_9BURK</name>
<reference evidence="4 5" key="2">
    <citation type="submission" date="2017-08" db="EMBL/GenBank/DDBJ databases">
        <authorList>
            <person name="de Groot N.N."/>
        </authorList>
    </citation>
    <scope>NUCLEOTIDE SEQUENCE [LARGE SCALE GENOMIC DNA]</scope>
    <source>
        <strain evidence="4">Orrdi1</strain>
    </source>
</reference>
<dbReference type="PROSITE" id="PS51707">
    <property type="entry name" value="CYTH"/>
    <property type="match status" value="1"/>
</dbReference>
<dbReference type="InterPro" id="IPR038186">
    <property type="entry name" value="CHAD_dom_sf"/>
</dbReference>
<dbReference type="GO" id="GO:0046872">
    <property type="term" value="F:metal ion binding"/>
    <property type="evidence" value="ECO:0007669"/>
    <property type="project" value="TreeGrafter"/>
</dbReference>
<dbReference type="AlphaFoldDB" id="A0A1C3JXP4"/>
<organism evidence="3 5">
    <name type="scientific">Orrella dioscoreae</name>
    <dbReference type="NCBI Taxonomy" id="1851544"/>
    <lineage>
        <taxon>Bacteria</taxon>
        <taxon>Pseudomonadati</taxon>
        <taxon>Pseudomonadota</taxon>
        <taxon>Betaproteobacteria</taxon>
        <taxon>Burkholderiales</taxon>
        <taxon>Alcaligenaceae</taxon>
        <taxon>Orrella</taxon>
    </lineage>
</organism>
<dbReference type="GO" id="GO:0004016">
    <property type="term" value="F:adenylate cyclase activity"/>
    <property type="evidence" value="ECO:0007669"/>
    <property type="project" value="UniProtKB-EC"/>
</dbReference>
<dbReference type="SMART" id="SM01118">
    <property type="entry name" value="CYTH"/>
    <property type="match status" value="1"/>
</dbReference>
<dbReference type="PANTHER" id="PTHR39569">
    <property type="entry name" value="INORGANIC TRIPHOSPHATASE"/>
    <property type="match status" value="1"/>
</dbReference>
<feature type="domain" description="CHAD" evidence="2">
    <location>
        <begin position="243"/>
        <end position="547"/>
    </location>
</feature>
<dbReference type="CDD" id="cd07756">
    <property type="entry name" value="CYTH-like_Pase_CHAD"/>
    <property type="match status" value="1"/>
</dbReference>
<dbReference type="InterPro" id="IPR039013">
    <property type="entry name" value="YgiF"/>
</dbReference>
<dbReference type="EMBL" id="FLRC01000005">
    <property type="protein sequence ID" value="SBT24052.1"/>
    <property type="molecule type" value="Genomic_DNA"/>
</dbReference>
<keyword evidence="5" id="KW-1185">Reference proteome</keyword>